<feature type="region of interest" description="Disordered" evidence="13">
    <location>
        <begin position="190"/>
        <end position="412"/>
    </location>
</feature>
<dbReference type="Proteomes" id="UP000800092">
    <property type="component" value="Unassembled WGS sequence"/>
</dbReference>
<proteinExistence type="inferred from homology"/>
<feature type="region of interest" description="Disordered" evidence="13">
    <location>
        <begin position="1410"/>
        <end position="1532"/>
    </location>
</feature>
<dbReference type="GO" id="GO:0005737">
    <property type="term" value="C:cytoplasm"/>
    <property type="evidence" value="ECO:0007669"/>
    <property type="project" value="TreeGrafter"/>
</dbReference>
<feature type="compositionally biased region" description="Polar residues" evidence="13">
    <location>
        <begin position="736"/>
        <end position="748"/>
    </location>
</feature>
<dbReference type="EC" id="2.7.12.1" evidence="2"/>
<dbReference type="InterPro" id="IPR011009">
    <property type="entry name" value="Kinase-like_dom_sf"/>
</dbReference>
<feature type="compositionally biased region" description="Polar residues" evidence="13">
    <location>
        <begin position="1503"/>
        <end position="1516"/>
    </location>
</feature>
<evidence type="ECO:0000256" key="13">
    <source>
        <dbReference type="SAM" id="MobiDB-lite"/>
    </source>
</evidence>
<feature type="compositionally biased region" description="Low complexity" evidence="13">
    <location>
        <begin position="872"/>
        <end position="883"/>
    </location>
</feature>
<feature type="compositionally biased region" description="Polar residues" evidence="13">
    <location>
        <begin position="251"/>
        <end position="271"/>
    </location>
</feature>
<dbReference type="InterPro" id="IPR017441">
    <property type="entry name" value="Protein_kinase_ATP_BS"/>
</dbReference>
<feature type="compositionally biased region" description="Polar residues" evidence="13">
    <location>
        <begin position="911"/>
        <end position="931"/>
    </location>
</feature>
<evidence type="ECO:0000256" key="12">
    <source>
        <dbReference type="PROSITE-ProRule" id="PRU10141"/>
    </source>
</evidence>
<feature type="binding site" evidence="12">
    <location>
        <position position="1090"/>
    </location>
    <ligand>
        <name>ATP</name>
        <dbReference type="ChEBI" id="CHEBI:30616"/>
    </ligand>
</feature>
<evidence type="ECO:0000313" key="15">
    <source>
        <dbReference type="EMBL" id="KAF2239100.1"/>
    </source>
</evidence>
<dbReference type="PROSITE" id="PS00108">
    <property type="entry name" value="PROTEIN_KINASE_ST"/>
    <property type="match status" value="1"/>
</dbReference>
<evidence type="ECO:0000256" key="3">
    <source>
        <dbReference type="ARBA" id="ARBA00022527"/>
    </source>
</evidence>
<reference evidence="15" key="1">
    <citation type="journal article" date="2020" name="Stud. Mycol.">
        <title>101 Dothideomycetes genomes: a test case for predicting lifestyles and emergence of pathogens.</title>
        <authorList>
            <person name="Haridas S."/>
            <person name="Albert R."/>
            <person name="Binder M."/>
            <person name="Bloem J."/>
            <person name="Labutti K."/>
            <person name="Salamov A."/>
            <person name="Andreopoulos B."/>
            <person name="Baker S."/>
            <person name="Barry K."/>
            <person name="Bills G."/>
            <person name="Bluhm B."/>
            <person name="Cannon C."/>
            <person name="Castanera R."/>
            <person name="Culley D."/>
            <person name="Daum C."/>
            <person name="Ezra D."/>
            <person name="Gonzalez J."/>
            <person name="Henrissat B."/>
            <person name="Kuo A."/>
            <person name="Liang C."/>
            <person name="Lipzen A."/>
            <person name="Lutzoni F."/>
            <person name="Magnuson J."/>
            <person name="Mondo S."/>
            <person name="Nolan M."/>
            <person name="Ohm R."/>
            <person name="Pangilinan J."/>
            <person name="Park H.-J."/>
            <person name="Ramirez L."/>
            <person name="Alfaro M."/>
            <person name="Sun H."/>
            <person name="Tritt A."/>
            <person name="Yoshinaga Y."/>
            <person name="Zwiers L.-H."/>
            <person name="Turgeon B."/>
            <person name="Goodwin S."/>
            <person name="Spatafora J."/>
            <person name="Crous P."/>
            <person name="Grigoriev I."/>
        </authorList>
    </citation>
    <scope>NUCLEOTIDE SEQUENCE</scope>
    <source>
        <strain evidence="15">Tuck. ex Michener</strain>
    </source>
</reference>
<keyword evidence="7" id="KW-0418">Kinase</keyword>
<dbReference type="InterPro" id="IPR042521">
    <property type="entry name" value="DYRK"/>
</dbReference>
<dbReference type="CDD" id="cd14210">
    <property type="entry name" value="PKc_DYRK"/>
    <property type="match status" value="1"/>
</dbReference>
<feature type="compositionally biased region" description="Polar residues" evidence="13">
    <location>
        <begin position="354"/>
        <end position="393"/>
    </location>
</feature>
<dbReference type="InterPro" id="IPR000719">
    <property type="entry name" value="Prot_kinase_dom"/>
</dbReference>
<comment type="catalytic activity">
    <reaction evidence="9">
        <text>L-seryl-[protein] + ATP = O-phospho-L-seryl-[protein] + ADP + H(+)</text>
        <dbReference type="Rhea" id="RHEA:17989"/>
        <dbReference type="Rhea" id="RHEA-COMP:9863"/>
        <dbReference type="Rhea" id="RHEA-COMP:11604"/>
        <dbReference type="ChEBI" id="CHEBI:15378"/>
        <dbReference type="ChEBI" id="CHEBI:29999"/>
        <dbReference type="ChEBI" id="CHEBI:30616"/>
        <dbReference type="ChEBI" id="CHEBI:83421"/>
        <dbReference type="ChEBI" id="CHEBI:456216"/>
        <dbReference type="EC" id="2.7.12.1"/>
    </reaction>
</comment>
<feature type="compositionally biased region" description="Polar residues" evidence="13">
    <location>
        <begin position="209"/>
        <end position="222"/>
    </location>
</feature>
<feature type="region of interest" description="Disordered" evidence="13">
    <location>
        <begin position="594"/>
        <end position="623"/>
    </location>
</feature>
<evidence type="ECO:0000313" key="16">
    <source>
        <dbReference type="Proteomes" id="UP000800092"/>
    </source>
</evidence>
<evidence type="ECO:0000256" key="1">
    <source>
        <dbReference type="ARBA" id="ARBA00008867"/>
    </source>
</evidence>
<dbReference type="PROSITE" id="PS50011">
    <property type="entry name" value="PROTEIN_KINASE_DOM"/>
    <property type="match status" value="1"/>
</dbReference>
<protein>
    <recommendedName>
        <fullName evidence="2">dual-specificity kinase</fullName>
        <ecNumber evidence="2">2.7.12.1</ecNumber>
    </recommendedName>
</protein>
<dbReference type="Gene3D" id="1.10.510.10">
    <property type="entry name" value="Transferase(Phosphotransferase) domain 1"/>
    <property type="match status" value="1"/>
</dbReference>
<accession>A0A6A6HNQ5</accession>
<dbReference type="SMART" id="SM00220">
    <property type="entry name" value="S_TKc"/>
    <property type="match status" value="1"/>
</dbReference>
<dbReference type="Pfam" id="PF00069">
    <property type="entry name" value="Pkinase"/>
    <property type="match status" value="1"/>
</dbReference>
<gene>
    <name evidence="15" type="ORF">EV356DRAFT_502049</name>
</gene>
<keyword evidence="8 12" id="KW-0067">ATP-binding</keyword>
<dbReference type="PANTHER" id="PTHR24058">
    <property type="entry name" value="DUAL SPECIFICITY PROTEIN KINASE"/>
    <property type="match status" value="1"/>
</dbReference>
<feature type="compositionally biased region" description="Low complexity" evidence="13">
    <location>
        <begin position="1439"/>
        <end position="1451"/>
    </location>
</feature>
<comment type="catalytic activity">
    <reaction evidence="11">
        <text>L-tyrosyl-[protein] + ATP = O-phospho-L-tyrosyl-[protein] + ADP + H(+)</text>
        <dbReference type="Rhea" id="RHEA:10596"/>
        <dbReference type="Rhea" id="RHEA-COMP:10136"/>
        <dbReference type="Rhea" id="RHEA-COMP:20101"/>
        <dbReference type="ChEBI" id="CHEBI:15378"/>
        <dbReference type="ChEBI" id="CHEBI:30616"/>
        <dbReference type="ChEBI" id="CHEBI:46858"/>
        <dbReference type="ChEBI" id="CHEBI:61978"/>
        <dbReference type="ChEBI" id="CHEBI:456216"/>
        <dbReference type="EC" id="2.7.12.1"/>
    </reaction>
</comment>
<evidence type="ECO:0000256" key="7">
    <source>
        <dbReference type="ARBA" id="ARBA00022777"/>
    </source>
</evidence>
<comment type="catalytic activity">
    <reaction evidence="10">
        <text>L-threonyl-[protein] + ATP = O-phospho-L-threonyl-[protein] + ADP + H(+)</text>
        <dbReference type="Rhea" id="RHEA:46608"/>
        <dbReference type="Rhea" id="RHEA-COMP:11060"/>
        <dbReference type="Rhea" id="RHEA-COMP:11605"/>
        <dbReference type="ChEBI" id="CHEBI:15378"/>
        <dbReference type="ChEBI" id="CHEBI:30013"/>
        <dbReference type="ChEBI" id="CHEBI:30616"/>
        <dbReference type="ChEBI" id="CHEBI:61977"/>
        <dbReference type="ChEBI" id="CHEBI:456216"/>
        <dbReference type="EC" id="2.7.12.1"/>
    </reaction>
</comment>
<keyword evidence="6 12" id="KW-0547">Nucleotide-binding</keyword>
<feature type="region of interest" description="Disordered" evidence="13">
    <location>
        <begin position="450"/>
        <end position="549"/>
    </location>
</feature>
<name>A0A6A6HNQ5_VIRVR</name>
<dbReference type="InterPro" id="IPR050494">
    <property type="entry name" value="Ser_Thr_dual-spec_kinase"/>
</dbReference>
<feature type="region of interest" description="Disordered" evidence="13">
    <location>
        <begin position="1"/>
        <end position="129"/>
    </location>
</feature>
<dbReference type="SUPFAM" id="SSF56112">
    <property type="entry name" value="Protein kinase-like (PK-like)"/>
    <property type="match status" value="1"/>
</dbReference>
<keyword evidence="5" id="KW-0808">Transferase</keyword>
<feature type="compositionally biased region" description="Polar residues" evidence="13">
    <location>
        <begin position="1"/>
        <end position="13"/>
    </location>
</feature>
<dbReference type="Gene3D" id="3.30.10.30">
    <property type="entry name" value="DYRK"/>
    <property type="match status" value="1"/>
</dbReference>
<dbReference type="PANTHER" id="PTHR24058:SF22">
    <property type="entry name" value="DUAL SPECIFICITY TYROSINE-PHOSPHORYLATION-REGULATED KINASE 4"/>
    <property type="match status" value="1"/>
</dbReference>
<evidence type="ECO:0000256" key="8">
    <source>
        <dbReference type="ARBA" id="ARBA00022840"/>
    </source>
</evidence>
<feature type="compositionally biased region" description="Low complexity" evidence="13">
    <location>
        <begin position="478"/>
        <end position="498"/>
    </location>
</feature>
<feature type="compositionally biased region" description="Low complexity" evidence="13">
    <location>
        <begin position="294"/>
        <end position="315"/>
    </location>
</feature>
<dbReference type="FunFam" id="1.10.510.10:FF:000380">
    <property type="entry name" value="Serine/threonine-protein kinase ppk15"/>
    <property type="match status" value="1"/>
</dbReference>
<keyword evidence="4" id="KW-0597">Phosphoprotein</keyword>
<dbReference type="GO" id="GO:0005524">
    <property type="term" value="F:ATP binding"/>
    <property type="evidence" value="ECO:0007669"/>
    <property type="project" value="UniProtKB-UniRule"/>
</dbReference>
<feature type="compositionally biased region" description="Basic residues" evidence="13">
    <location>
        <begin position="817"/>
        <end position="829"/>
    </location>
</feature>
<dbReference type="EMBL" id="ML991773">
    <property type="protein sequence ID" value="KAF2239100.1"/>
    <property type="molecule type" value="Genomic_DNA"/>
</dbReference>
<evidence type="ECO:0000256" key="5">
    <source>
        <dbReference type="ARBA" id="ARBA00022679"/>
    </source>
</evidence>
<evidence type="ECO:0000256" key="2">
    <source>
        <dbReference type="ARBA" id="ARBA00013203"/>
    </source>
</evidence>
<feature type="compositionally biased region" description="Polar residues" evidence="13">
    <location>
        <begin position="499"/>
        <end position="511"/>
    </location>
</feature>
<feature type="compositionally biased region" description="Polar residues" evidence="13">
    <location>
        <begin position="1410"/>
        <end position="1421"/>
    </location>
</feature>
<dbReference type="Gene3D" id="3.30.200.20">
    <property type="entry name" value="Phosphorylase Kinase, domain 1"/>
    <property type="match status" value="1"/>
</dbReference>
<feature type="compositionally biased region" description="Polar residues" evidence="13">
    <location>
        <begin position="95"/>
        <end position="120"/>
    </location>
</feature>
<evidence type="ECO:0000256" key="6">
    <source>
        <dbReference type="ARBA" id="ARBA00022741"/>
    </source>
</evidence>
<dbReference type="PROSITE" id="PS00107">
    <property type="entry name" value="PROTEIN_KINASE_ATP"/>
    <property type="match status" value="1"/>
</dbReference>
<feature type="region of interest" description="Disordered" evidence="13">
    <location>
        <begin position="735"/>
        <end position="931"/>
    </location>
</feature>
<organism evidence="15 16">
    <name type="scientific">Viridothelium virens</name>
    <name type="common">Speckled blister lichen</name>
    <name type="synonym">Trypethelium virens</name>
    <dbReference type="NCBI Taxonomy" id="1048519"/>
    <lineage>
        <taxon>Eukaryota</taxon>
        <taxon>Fungi</taxon>
        <taxon>Dikarya</taxon>
        <taxon>Ascomycota</taxon>
        <taxon>Pezizomycotina</taxon>
        <taxon>Dothideomycetes</taxon>
        <taxon>Dothideomycetes incertae sedis</taxon>
        <taxon>Trypetheliales</taxon>
        <taxon>Trypetheliaceae</taxon>
        <taxon>Viridothelium</taxon>
    </lineage>
</organism>
<evidence type="ECO:0000256" key="11">
    <source>
        <dbReference type="ARBA" id="ARBA00051680"/>
    </source>
</evidence>
<keyword evidence="3" id="KW-0723">Serine/threonine-protein kinase</keyword>
<feature type="compositionally biased region" description="Low complexity" evidence="13">
    <location>
        <begin position="803"/>
        <end position="816"/>
    </location>
</feature>
<dbReference type="GO" id="GO:0004712">
    <property type="term" value="F:protein serine/threonine/tyrosine kinase activity"/>
    <property type="evidence" value="ECO:0007669"/>
    <property type="project" value="UniProtKB-EC"/>
</dbReference>
<dbReference type="GO" id="GO:0005856">
    <property type="term" value="C:cytoskeleton"/>
    <property type="evidence" value="ECO:0007669"/>
    <property type="project" value="TreeGrafter"/>
</dbReference>
<sequence length="1532" mass="165262">MDSTQFGTRSTGFTPADDSGSGAEGPARKVGRFQKSTAENERPGRRQIGGLGTAKTGVEGNSALANRRRSTFREHKAPSGPRPLDQSASKRVISDISSLPSSNTSRTFLPNSSSEPFFSTRSKERENNPSYALNMESAKIEGSENDFSEFLPSINFDDLHTNLTNNDLQLSQFPAPGGGHRIMSELGPATAARQNGSHPEGAPAKPTSAAANTHPTRSSSLVQRFGRNGQKSSDNSMPPPTAPLSLRTRRQSQFPAPTPASPQQSNGSNTRAPRKSVGPVALTPAAAGKEGPRRTSPTKSTTSSTSLSRSASSSRATRRVTPGIASTEGEVPQEPRTPRNVKAKSIHSPPHQHLVNSFTPEPSRSGSIHNPQSPGRLQAQQRTQTPSSSANKRQSVHGHVGGLGARTISPTDTHRLKRLSMVQDPLAVPETPLTPLPDYPLPDFSFVDRLTGPSPSMIPRKSITPSSARATPDPNRKSNGFGVSLSSSSSVNSLRNSGQNRWSQNLSTSRLPTPKPRTVHSSAGVHETEEVPPVPAIPKAYESPKDVPEQPFFDHIHELSKANGSHEYSGPGTPSQEATQGLGTVEFDYAAFAEPPKTSDDSKRHRRGLTIGTGSDAEKPQPLQTNRRNLQPLRLPPLNLLPFGSSANNRFDTLPTPSDDLDDRITTPPPKRNVNKTPSTPMTASKAVFPRNEFTDDGLPPPINLRSNTSHFGISGGSTFNDEYTFQTGVPIMNGRQATTPFASSSLPKNGDGFGRMVSSPDAEADHSTLDVHHQDYPAPTTHPTQSNHRKDTAASMPDNQTSLSEQPESPPSGSSLRRKLSARWKRSSSKASHVAQNGDEARQLQQSKHNDMPPPKLPASATWSGPIDVNSSPASAAQQSLSARRRKSSATTLVSEPDAVRGPAARVPLSVSSASSEQTVGSHRAPSSSIWSLGSRKSINTLKARNLDFNLDKDDLAADEEMKKLASRRKDFEFAAREVDELRKRATPKERVSPAQALTMVNLNLFERGEIIDYREVFFCGTKSAKKVSGDLNAQSANFGYDDERGDYNIVYGDHLSYRYEVVDLLGKGSFGQVVRCVDHKTGQLVAVKIIRNKKRFHQQALVEVNILQKLREWDPHNRHSMINFTQSFYFRGHLCISTELLGMNLYEFIKAHDFKGFSLKLIRRFTKQMLSALVLLKSHRVIHCDLKPENILLAHPLHSEIKVIDFGSSCFENEKVYTYIQSRFYRSPEVILGMSYGLPIDMWSLGCILAELLTGYPIFPGENEQEQLACIMEIFGPPEKHLIEKSTRKKLFFDSMGKPRITVSSKGRRRRASSKTLQGTLKCDDDAFLDFLARCLRWDPDRRLKPDEALHHDFVTGVKRAPGGRSVTGPTTRSAAAAAQANAAATSSNSSLTTGASAVAASFPIKRVNSTQHHATPASSVRPRPLPEPPGTSFKTSAASPNKSAAAGAPRRHSTVNGMHGPGAGTKRASNGAVISGAGGMGGGPGGGGGVGGVAGASGSNSSLPRVAQRSTSGKPDLASAAAIASLRTR</sequence>
<feature type="compositionally biased region" description="Gly residues" evidence="13">
    <location>
        <begin position="1479"/>
        <end position="1498"/>
    </location>
</feature>
<dbReference type="OrthoDB" id="9332038at2759"/>
<evidence type="ECO:0000256" key="4">
    <source>
        <dbReference type="ARBA" id="ARBA00022553"/>
    </source>
</evidence>
<feature type="region of interest" description="Disordered" evidence="13">
    <location>
        <begin position="654"/>
        <end position="684"/>
    </location>
</feature>
<evidence type="ECO:0000259" key="14">
    <source>
        <dbReference type="PROSITE" id="PS50011"/>
    </source>
</evidence>
<feature type="domain" description="Protein kinase" evidence="14">
    <location>
        <begin position="1061"/>
        <end position="1357"/>
    </location>
</feature>
<feature type="compositionally biased region" description="Basic and acidic residues" evidence="13">
    <location>
        <begin position="764"/>
        <end position="776"/>
    </location>
</feature>
<dbReference type="GO" id="GO:0004674">
    <property type="term" value="F:protein serine/threonine kinase activity"/>
    <property type="evidence" value="ECO:0007669"/>
    <property type="project" value="UniProtKB-KW"/>
</dbReference>
<keyword evidence="16" id="KW-1185">Reference proteome</keyword>
<evidence type="ECO:0000256" key="9">
    <source>
        <dbReference type="ARBA" id="ARBA00049003"/>
    </source>
</evidence>
<dbReference type="InterPro" id="IPR008271">
    <property type="entry name" value="Ser/Thr_kinase_AS"/>
</dbReference>
<comment type="similarity">
    <text evidence="1">Belongs to the protein kinase superfamily. CMGC Ser/Thr protein kinase family. MNB/DYRK subfamily.</text>
</comment>
<evidence type="ECO:0000256" key="10">
    <source>
        <dbReference type="ARBA" id="ARBA00049308"/>
    </source>
</evidence>